<name>A0ABW2A6A5_9GAMM</name>
<dbReference type="RefSeq" id="WP_379911400.1">
    <property type="nucleotide sequence ID" value="NZ_JBHSWE010000001.1"/>
</dbReference>
<keyword evidence="2" id="KW-1185">Reference proteome</keyword>
<organism evidence="1 2">
    <name type="scientific">Marinobacterium aestuariivivens</name>
    <dbReference type="NCBI Taxonomy" id="1698799"/>
    <lineage>
        <taxon>Bacteria</taxon>
        <taxon>Pseudomonadati</taxon>
        <taxon>Pseudomonadota</taxon>
        <taxon>Gammaproteobacteria</taxon>
        <taxon>Oceanospirillales</taxon>
        <taxon>Oceanospirillaceae</taxon>
        <taxon>Marinobacterium</taxon>
    </lineage>
</organism>
<protein>
    <submittedName>
        <fullName evidence="1">Uncharacterized protein</fullName>
    </submittedName>
</protein>
<evidence type="ECO:0000313" key="1">
    <source>
        <dbReference type="EMBL" id="MFC6672998.1"/>
    </source>
</evidence>
<evidence type="ECO:0000313" key="2">
    <source>
        <dbReference type="Proteomes" id="UP001596422"/>
    </source>
</evidence>
<reference evidence="2" key="1">
    <citation type="journal article" date="2019" name="Int. J. Syst. Evol. Microbiol.">
        <title>The Global Catalogue of Microorganisms (GCM) 10K type strain sequencing project: providing services to taxonomists for standard genome sequencing and annotation.</title>
        <authorList>
            <consortium name="The Broad Institute Genomics Platform"/>
            <consortium name="The Broad Institute Genome Sequencing Center for Infectious Disease"/>
            <person name="Wu L."/>
            <person name="Ma J."/>
        </authorList>
    </citation>
    <scope>NUCLEOTIDE SEQUENCE [LARGE SCALE GENOMIC DNA]</scope>
    <source>
        <strain evidence="2">NBRC 111756</strain>
    </source>
</reference>
<sequence>MLSDRSSHQPLSRASLAEYFRQQLEQTAERPPQQDTCWYLGNLLERFSRNDALFSYQDGVRSIRPLALLYGEALEAGDERQRCLILRHLGDLALFLGALFPEHYARRGIQRDYFIGMGSGAYAYLADNALHQRPIFAELAEGFVEMLDLVARACRRCRQYSATEIMALYRRWLASGNPAEAAQLARLGITLARNANRH</sequence>
<comment type="caution">
    <text evidence="1">The sequence shown here is derived from an EMBL/GenBank/DDBJ whole genome shotgun (WGS) entry which is preliminary data.</text>
</comment>
<accession>A0ABW2A6A5</accession>
<proteinExistence type="predicted"/>
<dbReference type="Proteomes" id="UP001596422">
    <property type="component" value="Unassembled WGS sequence"/>
</dbReference>
<dbReference type="EMBL" id="JBHSWE010000001">
    <property type="protein sequence ID" value="MFC6672998.1"/>
    <property type="molecule type" value="Genomic_DNA"/>
</dbReference>
<gene>
    <name evidence="1" type="ORF">ACFQDL_25105</name>
</gene>